<evidence type="ECO:0000256" key="2">
    <source>
        <dbReference type="ARBA" id="ARBA00022475"/>
    </source>
</evidence>
<keyword evidence="7 9" id="KW-0807">Transducer</keyword>
<dbReference type="RefSeq" id="WP_343823779.1">
    <property type="nucleotide sequence ID" value="NZ_BAAACI010000001.1"/>
</dbReference>
<dbReference type="InterPro" id="IPR033479">
    <property type="entry name" value="dCache_1"/>
</dbReference>
<evidence type="ECO:0000256" key="8">
    <source>
        <dbReference type="ARBA" id="ARBA00029447"/>
    </source>
</evidence>
<dbReference type="CDD" id="cd06225">
    <property type="entry name" value="HAMP"/>
    <property type="match status" value="1"/>
</dbReference>
<dbReference type="PANTHER" id="PTHR32089">
    <property type="entry name" value="METHYL-ACCEPTING CHEMOTAXIS PROTEIN MCPB"/>
    <property type="match status" value="1"/>
</dbReference>
<organism evidence="13 14">
    <name type="scientific">Clostridium subterminale</name>
    <dbReference type="NCBI Taxonomy" id="1550"/>
    <lineage>
        <taxon>Bacteria</taxon>
        <taxon>Bacillati</taxon>
        <taxon>Bacillota</taxon>
        <taxon>Clostridia</taxon>
        <taxon>Eubacteriales</taxon>
        <taxon>Clostridiaceae</taxon>
        <taxon>Clostridium</taxon>
    </lineage>
</organism>
<name>A0ABP3VWF4_CLOSU</name>
<dbReference type="Gene3D" id="1.10.287.950">
    <property type="entry name" value="Methyl-accepting chemotaxis protein"/>
    <property type="match status" value="1"/>
</dbReference>
<evidence type="ECO:0000256" key="7">
    <source>
        <dbReference type="ARBA" id="ARBA00023224"/>
    </source>
</evidence>
<dbReference type="PROSITE" id="PS50111">
    <property type="entry name" value="CHEMOTAXIS_TRANSDUC_2"/>
    <property type="match status" value="1"/>
</dbReference>
<dbReference type="Pfam" id="PF00015">
    <property type="entry name" value="MCPsignal"/>
    <property type="match status" value="1"/>
</dbReference>
<dbReference type="PANTHER" id="PTHR32089:SF112">
    <property type="entry name" value="LYSOZYME-LIKE PROTEIN-RELATED"/>
    <property type="match status" value="1"/>
</dbReference>
<dbReference type="SMART" id="SM00304">
    <property type="entry name" value="HAMP"/>
    <property type="match status" value="1"/>
</dbReference>
<keyword evidence="6 10" id="KW-0472">Membrane</keyword>
<dbReference type="Pfam" id="PF02743">
    <property type="entry name" value="dCache_1"/>
    <property type="match status" value="1"/>
</dbReference>
<dbReference type="SUPFAM" id="SSF103190">
    <property type="entry name" value="Sensory domain-like"/>
    <property type="match status" value="1"/>
</dbReference>
<evidence type="ECO:0000256" key="4">
    <source>
        <dbReference type="ARBA" id="ARBA00022692"/>
    </source>
</evidence>
<dbReference type="CDD" id="cd12912">
    <property type="entry name" value="PDC2_MCP_like"/>
    <property type="match status" value="1"/>
</dbReference>
<keyword evidence="14" id="KW-1185">Reference proteome</keyword>
<dbReference type="EMBL" id="BAAACI010000001">
    <property type="protein sequence ID" value="GAA0767962.1"/>
    <property type="molecule type" value="Genomic_DNA"/>
</dbReference>
<dbReference type="PROSITE" id="PS50885">
    <property type="entry name" value="HAMP"/>
    <property type="match status" value="1"/>
</dbReference>
<dbReference type="Gene3D" id="3.30.450.20">
    <property type="entry name" value="PAS domain"/>
    <property type="match status" value="1"/>
</dbReference>
<evidence type="ECO:0000256" key="5">
    <source>
        <dbReference type="ARBA" id="ARBA00022989"/>
    </source>
</evidence>
<keyword evidence="5 10" id="KW-1133">Transmembrane helix</keyword>
<keyword evidence="2" id="KW-1003">Cell membrane</keyword>
<feature type="domain" description="HAMP" evidence="12">
    <location>
        <begin position="314"/>
        <end position="369"/>
    </location>
</feature>
<keyword evidence="3" id="KW-0145">Chemotaxis</keyword>
<comment type="subcellular location">
    <subcellularLocation>
        <location evidence="1">Cell membrane</location>
        <topology evidence="1">Multi-pass membrane protein</topology>
    </subcellularLocation>
</comment>
<keyword evidence="4 10" id="KW-0812">Transmembrane</keyword>
<accession>A0ABP3VWF4</accession>
<feature type="domain" description="Methyl-accepting transducer" evidence="11">
    <location>
        <begin position="388"/>
        <end position="645"/>
    </location>
</feature>
<dbReference type="InterPro" id="IPR004089">
    <property type="entry name" value="MCPsignal_dom"/>
</dbReference>
<evidence type="ECO:0000256" key="9">
    <source>
        <dbReference type="PROSITE-ProRule" id="PRU00284"/>
    </source>
</evidence>
<evidence type="ECO:0000256" key="10">
    <source>
        <dbReference type="SAM" id="Phobius"/>
    </source>
</evidence>
<proteinExistence type="inferred from homology"/>
<evidence type="ECO:0000256" key="1">
    <source>
        <dbReference type="ARBA" id="ARBA00004651"/>
    </source>
</evidence>
<evidence type="ECO:0000256" key="3">
    <source>
        <dbReference type="ARBA" id="ARBA00022500"/>
    </source>
</evidence>
<dbReference type="CDD" id="cd12914">
    <property type="entry name" value="PDC1_DGC_like"/>
    <property type="match status" value="1"/>
</dbReference>
<comment type="similarity">
    <text evidence="8">Belongs to the methyl-accepting chemotaxis (MCP) protein family.</text>
</comment>
<dbReference type="SUPFAM" id="SSF58104">
    <property type="entry name" value="Methyl-accepting chemotaxis protein (MCP) signaling domain"/>
    <property type="match status" value="1"/>
</dbReference>
<evidence type="ECO:0000313" key="13">
    <source>
        <dbReference type="EMBL" id="GAA0767962.1"/>
    </source>
</evidence>
<reference evidence="14" key="1">
    <citation type="journal article" date="2019" name="Int. J. Syst. Evol. Microbiol.">
        <title>The Global Catalogue of Microorganisms (GCM) 10K type strain sequencing project: providing services to taxonomists for standard genome sequencing and annotation.</title>
        <authorList>
            <consortium name="The Broad Institute Genomics Platform"/>
            <consortium name="The Broad Institute Genome Sequencing Center for Infectious Disease"/>
            <person name="Wu L."/>
            <person name="Ma J."/>
        </authorList>
    </citation>
    <scope>NUCLEOTIDE SEQUENCE [LARGE SCALE GENOMIC DNA]</scope>
    <source>
        <strain evidence="14">JCM 1417</strain>
    </source>
</reference>
<sequence>MKSLKSFICKFKLKSIKTKLVIYFSILILLSSILLELISTQNINASLTKEAEKSLVSLAAEGARVTESRSETQEQCLKTIALLDKIKSMDWKLQQPILQRQVEGLNFLDIAVVDPDGTAHYSNGSTNQLGDREYVKKALNGEANVSDLLISRVTNEVVLMYAAPIERDGKVVGALIGRRDGNALSEIIDDVGYGDEGYSYIINSNGTIIAHPDREKVLNQFNPSEEMKKNKSLTSMSTLLQKALKDKQGVSTYSFEGDDLYAGYAPIEGTDWILITTANESEVLSAIPRLQRTITIVTSVILFISIAITYLIGNSIAKPIIKTIKHSEKIANLDITEDVSENYFKKNDEIGALAQALQSIINNLRDVIDKVSDSSEQVTAASEELTATSHQSAKAVDEVSKTVEEIAMEASEQARITEEGSSKATLLGEIIEKDQENVRNLNTASMKVTEVVSEGLNDIDTLSKITEESNDATKEIYEVILKTNDSSNKIGQASNVIASIAEQTNLLALNAAIEAARAGEAGRGFTVVAEEIRKLAEQSSTSTKEIDGMVDELQNNAKNAVNTMERLSNISKEQASSVINTRDKYMLISEAMNESGKVVKQLNISGEKMEKTKYEILDIFEKLSALAEESAAATEEATASMEEQAASIEEIASSSENLSNLAQNLQTIIMKFKV</sequence>
<evidence type="ECO:0000313" key="14">
    <source>
        <dbReference type="Proteomes" id="UP001501047"/>
    </source>
</evidence>
<dbReference type="InterPro" id="IPR003660">
    <property type="entry name" value="HAMP_dom"/>
</dbReference>
<evidence type="ECO:0000259" key="11">
    <source>
        <dbReference type="PROSITE" id="PS50111"/>
    </source>
</evidence>
<evidence type="ECO:0000256" key="6">
    <source>
        <dbReference type="ARBA" id="ARBA00023136"/>
    </source>
</evidence>
<dbReference type="InterPro" id="IPR029151">
    <property type="entry name" value="Sensor-like_sf"/>
</dbReference>
<feature type="transmembrane region" description="Helical" evidence="10">
    <location>
        <begin position="20"/>
        <end position="38"/>
    </location>
</feature>
<dbReference type="Proteomes" id="UP001501047">
    <property type="component" value="Unassembled WGS sequence"/>
</dbReference>
<comment type="caution">
    <text evidence="13">The sequence shown here is derived from an EMBL/GenBank/DDBJ whole genome shotgun (WGS) entry which is preliminary data.</text>
</comment>
<feature type="transmembrane region" description="Helical" evidence="10">
    <location>
        <begin position="294"/>
        <end position="313"/>
    </location>
</feature>
<gene>
    <name evidence="13" type="ORF">GCM10008908_07630</name>
</gene>
<dbReference type="SMART" id="SM00283">
    <property type="entry name" value="MA"/>
    <property type="match status" value="1"/>
</dbReference>
<protein>
    <submittedName>
        <fullName evidence="13">Methyl-accepting chemotaxis protein</fullName>
    </submittedName>
</protein>
<evidence type="ECO:0000259" key="12">
    <source>
        <dbReference type="PROSITE" id="PS50885"/>
    </source>
</evidence>